<keyword evidence="8" id="KW-1185">Reference proteome</keyword>
<dbReference type="SUPFAM" id="SSF158573">
    <property type="entry name" value="GINS helical bundle-like"/>
    <property type="match status" value="1"/>
</dbReference>
<feature type="compositionally biased region" description="Polar residues" evidence="5">
    <location>
        <begin position="19"/>
        <end position="32"/>
    </location>
</feature>
<keyword evidence="3 4" id="KW-0539">Nucleus</keyword>
<dbReference type="PANTHER" id="PTHR21206:SF0">
    <property type="entry name" value="DNA REPLICATION COMPLEX GINS PROTEIN SLD5"/>
    <property type="match status" value="1"/>
</dbReference>
<evidence type="ECO:0000256" key="1">
    <source>
        <dbReference type="ARBA" id="ARBA00004123"/>
    </source>
</evidence>
<evidence type="ECO:0000256" key="4">
    <source>
        <dbReference type="PIRNR" id="PIRNR007764"/>
    </source>
</evidence>
<feature type="region of interest" description="Disordered" evidence="5">
    <location>
        <begin position="10"/>
        <end position="38"/>
    </location>
</feature>
<dbReference type="PIRSF" id="PIRSF007764">
    <property type="entry name" value="Sld5"/>
    <property type="match status" value="1"/>
</dbReference>
<dbReference type="PANTHER" id="PTHR21206">
    <property type="entry name" value="SLD5 PROTEIN"/>
    <property type="match status" value="1"/>
</dbReference>
<reference evidence="7 8" key="1">
    <citation type="submission" date="2023-08" db="EMBL/GenBank/DDBJ databases">
        <title>Black Yeasts Isolated from many extreme environments.</title>
        <authorList>
            <person name="Coleine C."/>
            <person name="Stajich J.E."/>
            <person name="Selbmann L."/>
        </authorList>
    </citation>
    <scope>NUCLEOTIDE SEQUENCE [LARGE SCALE GENOMIC DNA]</scope>
    <source>
        <strain evidence="7 8">CCFEE 5885</strain>
    </source>
</reference>
<evidence type="ECO:0000256" key="2">
    <source>
        <dbReference type="ARBA" id="ARBA00022705"/>
    </source>
</evidence>
<gene>
    <name evidence="7" type="ORF">LTR24_005984</name>
</gene>
<evidence type="ECO:0000256" key="3">
    <source>
        <dbReference type="ARBA" id="ARBA00023242"/>
    </source>
</evidence>
<dbReference type="EMBL" id="JAVRRG010000072">
    <property type="protein sequence ID" value="KAK5089715.1"/>
    <property type="molecule type" value="Genomic_DNA"/>
</dbReference>
<dbReference type="InterPro" id="IPR036224">
    <property type="entry name" value="GINS_bundle-like_dom_sf"/>
</dbReference>
<evidence type="ECO:0000313" key="7">
    <source>
        <dbReference type="EMBL" id="KAK5089715.1"/>
    </source>
</evidence>
<keyword evidence="2 4" id="KW-0235">DNA replication</keyword>
<organism evidence="7 8">
    <name type="scientific">Lithohypha guttulata</name>
    <dbReference type="NCBI Taxonomy" id="1690604"/>
    <lineage>
        <taxon>Eukaryota</taxon>
        <taxon>Fungi</taxon>
        <taxon>Dikarya</taxon>
        <taxon>Ascomycota</taxon>
        <taxon>Pezizomycotina</taxon>
        <taxon>Eurotiomycetes</taxon>
        <taxon>Chaetothyriomycetidae</taxon>
        <taxon>Chaetothyriales</taxon>
        <taxon>Trichomeriaceae</taxon>
        <taxon>Lithohypha</taxon>
    </lineage>
</organism>
<dbReference type="Pfam" id="PF05916">
    <property type="entry name" value="Sld5"/>
    <property type="match status" value="1"/>
</dbReference>
<feature type="domain" description="GINS subunit" evidence="6">
    <location>
        <begin position="107"/>
        <end position="192"/>
    </location>
</feature>
<comment type="function">
    <text evidence="4">The GINS complex plays an essential role in the initiation of DNA replication.</text>
</comment>
<dbReference type="Proteomes" id="UP001345013">
    <property type="component" value="Unassembled WGS sequence"/>
</dbReference>
<dbReference type="InterPro" id="IPR008591">
    <property type="entry name" value="GINS_Sld5"/>
</dbReference>
<dbReference type="InterPro" id="IPR021151">
    <property type="entry name" value="GINS_A"/>
</dbReference>
<comment type="similarity">
    <text evidence="4">Belongs to the GINS4/SLD5 family.</text>
</comment>
<evidence type="ECO:0000259" key="6">
    <source>
        <dbReference type="Pfam" id="PF05916"/>
    </source>
</evidence>
<name>A0ABR0K7K1_9EURO</name>
<protein>
    <recommendedName>
        <fullName evidence="4">DNA replication complex GINS protein SLD5</fullName>
    </recommendedName>
</protein>
<accession>A0ABR0K7K1</accession>
<proteinExistence type="inferred from homology"/>
<comment type="subcellular location">
    <subcellularLocation>
        <location evidence="1 4">Nucleus</location>
    </subcellularLocation>
</comment>
<evidence type="ECO:0000313" key="8">
    <source>
        <dbReference type="Proteomes" id="UP001345013"/>
    </source>
</evidence>
<comment type="caution">
    <text evidence="7">The sequence shown here is derived from an EMBL/GenBank/DDBJ whole genome shotgun (WGS) entry which is preliminary data.</text>
</comment>
<sequence>MDIDISDILADISRPTPAPSSSSFANTQQQPYNDYDPSTAHTDHILLTRAWTSERCTPTLQPYPTALIQRVMDRLRAQIARIEDLTSGVYDGSGADTGAGALSGANLNLVLSILQTDLSRTQFLLRSYLRQRLAKVARHATYYLKYHVDSSSAESQGQGRDEGGDTKTPLLSSEEILFLRHHANLLSNLYDSSFLLSLPPNLRRLDDNTGGSRMDEGPDGAEGVLVRCLGREWSNEREVFEGVDGDKEDGEGATVELRVERGGVLVARWRDVRRGVERGNLEVL</sequence>
<dbReference type="CDD" id="cd11711">
    <property type="entry name" value="GINS_A_Sld5"/>
    <property type="match status" value="1"/>
</dbReference>
<dbReference type="InterPro" id="IPR038749">
    <property type="entry name" value="Sld5_GINS_A"/>
</dbReference>
<evidence type="ECO:0000256" key="5">
    <source>
        <dbReference type="SAM" id="MobiDB-lite"/>
    </source>
</evidence>
<dbReference type="Gene3D" id="1.20.58.1030">
    <property type="match status" value="1"/>
</dbReference>